<dbReference type="GO" id="GO:0031176">
    <property type="term" value="F:endo-1,4-beta-xylanase activity"/>
    <property type="evidence" value="ECO:0007669"/>
    <property type="project" value="UniProtKB-UniRule"/>
</dbReference>
<proteinExistence type="inferred from homology"/>
<reference evidence="14" key="1">
    <citation type="journal article" date="2020" name="Stud. Mycol.">
        <title>101 Dothideomycetes genomes: a test case for predicting lifestyles and emergence of pathogens.</title>
        <authorList>
            <person name="Haridas S."/>
            <person name="Albert R."/>
            <person name="Binder M."/>
            <person name="Bloem J."/>
            <person name="Labutti K."/>
            <person name="Salamov A."/>
            <person name="Andreopoulos B."/>
            <person name="Baker S."/>
            <person name="Barry K."/>
            <person name="Bills G."/>
            <person name="Bluhm B."/>
            <person name="Cannon C."/>
            <person name="Castanera R."/>
            <person name="Culley D."/>
            <person name="Daum C."/>
            <person name="Ezra D."/>
            <person name="Gonzalez J."/>
            <person name="Henrissat B."/>
            <person name="Kuo A."/>
            <person name="Liang C."/>
            <person name="Lipzen A."/>
            <person name="Lutzoni F."/>
            <person name="Magnuson J."/>
            <person name="Mondo S."/>
            <person name="Nolan M."/>
            <person name="Ohm R."/>
            <person name="Pangilinan J."/>
            <person name="Park H.-J."/>
            <person name="Ramirez L."/>
            <person name="Alfaro M."/>
            <person name="Sun H."/>
            <person name="Tritt A."/>
            <person name="Yoshinaga Y."/>
            <person name="Zwiers L.-H."/>
            <person name="Turgeon B."/>
            <person name="Goodwin S."/>
            <person name="Spatafora J."/>
            <person name="Crous P."/>
            <person name="Grigoriev I."/>
        </authorList>
    </citation>
    <scope>NUCLEOTIDE SEQUENCE</scope>
    <source>
        <strain evidence="14">ATCC 74209</strain>
    </source>
</reference>
<evidence type="ECO:0000256" key="4">
    <source>
        <dbReference type="ARBA" id="ARBA00012590"/>
    </source>
</evidence>
<dbReference type="EMBL" id="ML993904">
    <property type="protein sequence ID" value="KAF2203400.1"/>
    <property type="molecule type" value="Genomic_DNA"/>
</dbReference>
<feature type="domain" description="GH11" evidence="13">
    <location>
        <begin position="26"/>
        <end position="218"/>
    </location>
</feature>
<evidence type="ECO:0000256" key="1">
    <source>
        <dbReference type="ARBA" id="ARBA00000681"/>
    </source>
</evidence>
<evidence type="ECO:0000256" key="5">
    <source>
        <dbReference type="ARBA" id="ARBA00022651"/>
    </source>
</evidence>
<feature type="signal peptide" evidence="12">
    <location>
        <begin position="1"/>
        <end position="19"/>
    </location>
</feature>
<dbReference type="Pfam" id="PF00457">
    <property type="entry name" value="Glyco_hydro_11"/>
    <property type="match status" value="1"/>
</dbReference>
<feature type="active site" description="Proton donor" evidence="10">
    <location>
        <position position="205"/>
    </location>
</feature>
<dbReference type="SUPFAM" id="SSF49899">
    <property type="entry name" value="Concanavalin A-like lectins/glucanases"/>
    <property type="match status" value="1"/>
</dbReference>
<evidence type="ECO:0000256" key="11">
    <source>
        <dbReference type="RuleBase" id="RU362015"/>
    </source>
</evidence>
<keyword evidence="12" id="KW-0732">Signal</keyword>
<evidence type="ECO:0000256" key="3">
    <source>
        <dbReference type="ARBA" id="ARBA00007792"/>
    </source>
</evidence>
<dbReference type="InterPro" id="IPR018208">
    <property type="entry name" value="GH11_AS_1"/>
</dbReference>
<dbReference type="AlphaFoldDB" id="A0A9P4JQM6"/>
<dbReference type="Proteomes" id="UP000799536">
    <property type="component" value="Unassembled WGS sequence"/>
</dbReference>
<dbReference type="InterPro" id="IPR001137">
    <property type="entry name" value="Glyco_hydro_11"/>
</dbReference>
<name>A0A9P4JQM6_9PLEO</name>
<keyword evidence="6 10" id="KW-0378">Hydrolase</keyword>
<keyword evidence="8 10" id="KW-0326">Glycosidase</keyword>
<evidence type="ECO:0000259" key="13">
    <source>
        <dbReference type="PROSITE" id="PS51761"/>
    </source>
</evidence>
<protein>
    <recommendedName>
        <fullName evidence="4 10">Endo-1,4-beta-xylanase</fullName>
        <ecNumber evidence="4 10">3.2.1.8</ecNumber>
    </recommendedName>
</protein>
<evidence type="ECO:0000313" key="14">
    <source>
        <dbReference type="EMBL" id="KAF2203400.1"/>
    </source>
</evidence>
<dbReference type="InterPro" id="IPR033123">
    <property type="entry name" value="GH11_dom"/>
</dbReference>
<evidence type="ECO:0000256" key="2">
    <source>
        <dbReference type="ARBA" id="ARBA00004851"/>
    </source>
</evidence>
<dbReference type="InterPro" id="IPR013319">
    <property type="entry name" value="GH11/12"/>
</dbReference>
<dbReference type="OrthoDB" id="2115822at2759"/>
<keyword evidence="5 10" id="KW-0858">Xylan degradation</keyword>
<evidence type="ECO:0000256" key="12">
    <source>
        <dbReference type="SAM" id="SignalP"/>
    </source>
</evidence>
<dbReference type="EC" id="3.2.1.8" evidence="4 10"/>
<comment type="caution">
    <text evidence="14">The sequence shown here is derived from an EMBL/GenBank/DDBJ whole genome shotgun (WGS) entry which is preliminary data.</text>
</comment>
<evidence type="ECO:0000256" key="10">
    <source>
        <dbReference type="PROSITE-ProRule" id="PRU01097"/>
    </source>
</evidence>
<gene>
    <name evidence="14" type="ORF">GQ43DRAFT_390124</name>
</gene>
<comment type="pathway">
    <text evidence="2 10 11">Glycan degradation; xylan degradation.</text>
</comment>
<keyword evidence="15" id="KW-1185">Reference proteome</keyword>
<comment type="similarity">
    <text evidence="3 10 11">Belongs to the glycosyl hydrolase 11 (cellulase G) family.</text>
</comment>
<dbReference type="PANTHER" id="PTHR46828:SF2">
    <property type="entry name" value="ENDO-1,4-BETA-XYLANASE A-RELATED"/>
    <property type="match status" value="1"/>
</dbReference>
<evidence type="ECO:0000256" key="9">
    <source>
        <dbReference type="ARBA" id="ARBA00023326"/>
    </source>
</evidence>
<evidence type="ECO:0000256" key="7">
    <source>
        <dbReference type="ARBA" id="ARBA00023277"/>
    </source>
</evidence>
<dbReference type="PROSITE" id="PS00776">
    <property type="entry name" value="GH11_1"/>
    <property type="match status" value="1"/>
</dbReference>
<feature type="chain" id="PRO_5040141462" description="Endo-1,4-beta-xylanase" evidence="12">
    <location>
        <begin position="20"/>
        <end position="218"/>
    </location>
</feature>
<keyword evidence="7 10" id="KW-0119">Carbohydrate metabolism</keyword>
<comment type="catalytic activity">
    <reaction evidence="1 10 11">
        <text>Endohydrolysis of (1-&gt;4)-beta-D-xylosidic linkages in xylans.</text>
        <dbReference type="EC" id="3.2.1.8"/>
    </reaction>
</comment>
<accession>A0A9P4JQM6</accession>
<feature type="active site" description="Nucleophile" evidence="10">
    <location>
        <position position="111"/>
    </location>
</feature>
<dbReference type="Gene3D" id="2.60.120.180">
    <property type="match status" value="1"/>
</dbReference>
<dbReference type="InterPro" id="IPR013320">
    <property type="entry name" value="ConA-like_dom_sf"/>
</dbReference>
<evidence type="ECO:0000313" key="15">
    <source>
        <dbReference type="Proteomes" id="UP000799536"/>
    </source>
</evidence>
<dbReference type="PANTHER" id="PTHR46828">
    <property type="entry name" value="ENDO-1,4-BETA-XYLANASE A-RELATED"/>
    <property type="match status" value="1"/>
</dbReference>
<evidence type="ECO:0000256" key="6">
    <source>
        <dbReference type="ARBA" id="ARBA00022801"/>
    </source>
</evidence>
<organism evidence="14 15">
    <name type="scientific">Delitschia confertaspora ATCC 74209</name>
    <dbReference type="NCBI Taxonomy" id="1513339"/>
    <lineage>
        <taxon>Eukaryota</taxon>
        <taxon>Fungi</taxon>
        <taxon>Dikarya</taxon>
        <taxon>Ascomycota</taxon>
        <taxon>Pezizomycotina</taxon>
        <taxon>Dothideomycetes</taxon>
        <taxon>Pleosporomycetidae</taxon>
        <taxon>Pleosporales</taxon>
        <taxon>Delitschiaceae</taxon>
        <taxon>Delitschia</taxon>
    </lineage>
</organism>
<dbReference type="PROSITE" id="PS51761">
    <property type="entry name" value="GH11_3"/>
    <property type="match status" value="1"/>
</dbReference>
<sequence length="218" mass="24187">MIISVLLLTLFTVTGHASAHDDVKERGEIISRSENANFYSSYWTDGKSKVTYNNKANGAYSVTWAPGGNFVAGKGWNPGSTKKNVSWTGEFKPEGYSYLSVYGWTRNPLIEYYIIESYHPDHEPAAPPEGEEKGNFTSDDSTYLIRTKMRVNKPSIVGTATFRQIFSVRQDKRENGTVNVQNHFDAWKAAGLKLGSMDYMILATEGMNSSGTASITVL</sequence>
<dbReference type="PRINTS" id="PR00911">
    <property type="entry name" value="GLHYDRLASE11"/>
</dbReference>
<keyword evidence="9 10" id="KW-0624">Polysaccharide degradation</keyword>
<evidence type="ECO:0000256" key="8">
    <source>
        <dbReference type="ARBA" id="ARBA00023295"/>
    </source>
</evidence>
<dbReference type="GO" id="GO:0045493">
    <property type="term" value="P:xylan catabolic process"/>
    <property type="evidence" value="ECO:0007669"/>
    <property type="project" value="UniProtKB-UniRule"/>
</dbReference>